<evidence type="ECO:0000256" key="8">
    <source>
        <dbReference type="ARBA" id="ARBA00023065"/>
    </source>
</evidence>
<protein>
    <submittedName>
        <fullName evidence="11">Trk family potassium uptake protein</fullName>
    </submittedName>
</protein>
<sequence>MIKTLKRKFKKLSIPQYIALGFAMTILIGGILLSLPIASRSGEWTPFLDALFTATSAVCVTGQVTLNTAAHWNYFGSTVIITLIEIGGLGFMSVIVMFFVFLGKKLSLKQRLILQDAINSEKLSDSQYLIRYIIKFSLTVQLIGAILLSIDFIPRFGLWKGIYFSLFHAISAFCNAGFDLFGNSLEGFTQNPLVILTIGGLIVFGGLGFIVWHDLLHYKKNKKLLMHTKLTLVTTLSILFASFLLFWLSESRNGTFADLPLHLQLVNYLFMAITPRTAGYANVNYAMVSSMGIFVTIILMFIGASSGSTGGGVKVTTVATIFLYVKGKLHDEEPRFQNRKIPKDRVVKSVMIVFIGLMVVIGASLILLITETIPERYGIEYVLVEVFSCFGTVGLTMGLTPDLTAIGKIVLIIVMFAGRIGLLTFFLSFGGRSEPKEPLIRYPEGNLLVG</sequence>
<dbReference type="GO" id="GO:0005886">
    <property type="term" value="C:plasma membrane"/>
    <property type="evidence" value="ECO:0007669"/>
    <property type="project" value="UniProtKB-SubCell"/>
</dbReference>
<evidence type="ECO:0000256" key="7">
    <source>
        <dbReference type="ARBA" id="ARBA00022989"/>
    </source>
</evidence>
<dbReference type="PANTHER" id="PTHR32024:SF1">
    <property type="entry name" value="KTR SYSTEM POTASSIUM UPTAKE PROTEIN B"/>
    <property type="match status" value="1"/>
</dbReference>
<evidence type="ECO:0000256" key="10">
    <source>
        <dbReference type="SAM" id="Phobius"/>
    </source>
</evidence>
<keyword evidence="5 10" id="KW-0812">Transmembrane</keyword>
<dbReference type="EMBL" id="CP060715">
    <property type="protein sequence ID" value="QNN60921.1"/>
    <property type="molecule type" value="Genomic_DNA"/>
</dbReference>
<dbReference type="Pfam" id="PF02386">
    <property type="entry name" value="TrkH"/>
    <property type="match status" value="1"/>
</dbReference>
<feature type="transmembrane region" description="Helical" evidence="10">
    <location>
        <begin position="162"/>
        <end position="181"/>
    </location>
</feature>
<keyword evidence="4" id="KW-0633">Potassium transport</keyword>
<keyword evidence="2" id="KW-0813">Transport</keyword>
<comment type="subcellular location">
    <subcellularLocation>
        <location evidence="1">Cell membrane</location>
        <topology evidence="1">Multi-pass membrane protein</topology>
    </subcellularLocation>
</comment>
<dbReference type="PANTHER" id="PTHR32024">
    <property type="entry name" value="TRK SYSTEM POTASSIUM UPTAKE PROTEIN TRKG-RELATED"/>
    <property type="match status" value="1"/>
</dbReference>
<feature type="transmembrane region" description="Helical" evidence="10">
    <location>
        <begin position="409"/>
        <end position="429"/>
    </location>
</feature>
<evidence type="ECO:0000256" key="1">
    <source>
        <dbReference type="ARBA" id="ARBA00004651"/>
    </source>
</evidence>
<keyword evidence="6" id="KW-0630">Potassium</keyword>
<proteinExistence type="predicted"/>
<feature type="transmembrane region" description="Helical" evidence="10">
    <location>
        <begin position="381"/>
        <end position="400"/>
    </location>
</feature>
<feature type="transmembrane region" description="Helical" evidence="10">
    <location>
        <begin position="283"/>
        <end position="302"/>
    </location>
</feature>
<reference evidence="11 12" key="1">
    <citation type="submission" date="2020-08" db="EMBL/GenBank/DDBJ databases">
        <title>Genome sequence of Erysipelothrix inopinata DSM 15511T.</title>
        <authorList>
            <person name="Hyun D.-W."/>
            <person name="Bae J.-W."/>
        </authorList>
    </citation>
    <scope>NUCLEOTIDE SEQUENCE [LARGE SCALE GENOMIC DNA]</scope>
    <source>
        <strain evidence="11 12">DSM 15511</strain>
    </source>
</reference>
<evidence type="ECO:0000256" key="9">
    <source>
        <dbReference type="ARBA" id="ARBA00023136"/>
    </source>
</evidence>
<keyword evidence="3" id="KW-1003">Cell membrane</keyword>
<evidence type="ECO:0000256" key="2">
    <source>
        <dbReference type="ARBA" id="ARBA00022448"/>
    </source>
</evidence>
<dbReference type="InterPro" id="IPR003445">
    <property type="entry name" value="Cat_transpt"/>
</dbReference>
<name>A0A7G9RZ96_9FIRM</name>
<evidence type="ECO:0000313" key="11">
    <source>
        <dbReference type="EMBL" id="QNN60921.1"/>
    </source>
</evidence>
<evidence type="ECO:0000256" key="3">
    <source>
        <dbReference type="ARBA" id="ARBA00022475"/>
    </source>
</evidence>
<dbReference type="NCBIfam" id="TIGR00933">
    <property type="entry name" value="2a38"/>
    <property type="match status" value="1"/>
</dbReference>
<feature type="transmembrane region" description="Helical" evidence="10">
    <location>
        <begin position="346"/>
        <end position="369"/>
    </location>
</feature>
<dbReference type="RefSeq" id="WP_187534041.1">
    <property type="nucleotide sequence ID" value="NZ_CBCSHU010000009.1"/>
</dbReference>
<evidence type="ECO:0000313" key="12">
    <source>
        <dbReference type="Proteomes" id="UP000515928"/>
    </source>
</evidence>
<evidence type="ECO:0000256" key="4">
    <source>
        <dbReference type="ARBA" id="ARBA00022538"/>
    </source>
</evidence>
<feature type="transmembrane region" description="Helical" evidence="10">
    <location>
        <begin position="129"/>
        <end position="150"/>
    </location>
</feature>
<keyword evidence="12" id="KW-1185">Reference proteome</keyword>
<organism evidence="11 12">
    <name type="scientific">Erysipelothrix inopinata</name>
    <dbReference type="NCBI Taxonomy" id="225084"/>
    <lineage>
        <taxon>Bacteria</taxon>
        <taxon>Bacillati</taxon>
        <taxon>Bacillota</taxon>
        <taxon>Erysipelotrichia</taxon>
        <taxon>Erysipelotrichales</taxon>
        <taxon>Erysipelotrichaceae</taxon>
        <taxon>Erysipelothrix</taxon>
    </lineage>
</organism>
<dbReference type="KEGG" id="eio:H9L01_00665"/>
<keyword evidence="7 10" id="KW-1133">Transmembrane helix</keyword>
<keyword evidence="8" id="KW-0406">Ion transport</keyword>
<accession>A0A7G9RZ96</accession>
<dbReference type="Proteomes" id="UP000515928">
    <property type="component" value="Chromosome"/>
</dbReference>
<feature type="transmembrane region" description="Helical" evidence="10">
    <location>
        <begin position="12"/>
        <end position="35"/>
    </location>
</feature>
<feature type="transmembrane region" description="Helical" evidence="10">
    <location>
        <begin position="78"/>
        <end position="102"/>
    </location>
</feature>
<gene>
    <name evidence="11" type="ORF">H9L01_00665</name>
</gene>
<feature type="transmembrane region" description="Helical" evidence="10">
    <location>
        <begin position="193"/>
        <end position="212"/>
    </location>
</feature>
<evidence type="ECO:0000256" key="6">
    <source>
        <dbReference type="ARBA" id="ARBA00022958"/>
    </source>
</evidence>
<dbReference type="AlphaFoldDB" id="A0A7G9RZ96"/>
<dbReference type="InterPro" id="IPR004772">
    <property type="entry name" value="TrkH"/>
</dbReference>
<dbReference type="GO" id="GO:0015379">
    <property type="term" value="F:potassium:chloride symporter activity"/>
    <property type="evidence" value="ECO:0007669"/>
    <property type="project" value="InterPro"/>
</dbReference>
<keyword evidence="9 10" id="KW-0472">Membrane</keyword>
<evidence type="ECO:0000256" key="5">
    <source>
        <dbReference type="ARBA" id="ARBA00022692"/>
    </source>
</evidence>
<feature type="transmembrane region" description="Helical" evidence="10">
    <location>
        <begin position="224"/>
        <end position="248"/>
    </location>
</feature>